<evidence type="ECO:0000256" key="1">
    <source>
        <dbReference type="SAM" id="MobiDB-lite"/>
    </source>
</evidence>
<keyword evidence="3" id="KW-1185">Reference proteome</keyword>
<dbReference type="EMBL" id="JACTNZ010000006">
    <property type="protein sequence ID" value="KAG5543786.1"/>
    <property type="molecule type" value="Genomic_DNA"/>
</dbReference>
<reference evidence="2 3" key="1">
    <citation type="submission" date="2020-08" db="EMBL/GenBank/DDBJ databases">
        <title>Plant Genome Project.</title>
        <authorList>
            <person name="Zhang R.-G."/>
        </authorList>
    </citation>
    <scope>NUCLEOTIDE SEQUENCE [LARGE SCALE GENOMIC DNA]</scope>
    <source>
        <strain evidence="2">WSP0</strain>
        <tissue evidence="2">Leaf</tissue>
    </source>
</reference>
<organism evidence="2 3">
    <name type="scientific">Rhododendron griersonianum</name>
    <dbReference type="NCBI Taxonomy" id="479676"/>
    <lineage>
        <taxon>Eukaryota</taxon>
        <taxon>Viridiplantae</taxon>
        <taxon>Streptophyta</taxon>
        <taxon>Embryophyta</taxon>
        <taxon>Tracheophyta</taxon>
        <taxon>Spermatophyta</taxon>
        <taxon>Magnoliopsida</taxon>
        <taxon>eudicotyledons</taxon>
        <taxon>Gunneridae</taxon>
        <taxon>Pentapetalae</taxon>
        <taxon>asterids</taxon>
        <taxon>Ericales</taxon>
        <taxon>Ericaceae</taxon>
        <taxon>Ericoideae</taxon>
        <taxon>Rhodoreae</taxon>
        <taxon>Rhododendron</taxon>
    </lineage>
</organism>
<dbReference type="AlphaFoldDB" id="A0AAV6JUG2"/>
<protein>
    <submittedName>
        <fullName evidence="2">Uncharacterized protein</fullName>
    </submittedName>
</protein>
<accession>A0AAV6JUG2</accession>
<sequence length="98" mass="10962">MVVSDNAPLTEVFYPSSESSLIVESPPESLHESMIFVTAALPDKNQILVACTYEKRFNFDPGGRKYIETPRRKEVHRDSKEEGSTSRDPKEEGSTPSS</sequence>
<comment type="caution">
    <text evidence="2">The sequence shown here is derived from an EMBL/GenBank/DDBJ whole genome shotgun (WGS) entry which is preliminary data.</text>
</comment>
<proteinExistence type="predicted"/>
<evidence type="ECO:0000313" key="2">
    <source>
        <dbReference type="EMBL" id="KAG5543786.1"/>
    </source>
</evidence>
<feature type="region of interest" description="Disordered" evidence="1">
    <location>
        <begin position="62"/>
        <end position="98"/>
    </location>
</feature>
<evidence type="ECO:0000313" key="3">
    <source>
        <dbReference type="Proteomes" id="UP000823749"/>
    </source>
</evidence>
<name>A0AAV6JUG2_9ERIC</name>
<gene>
    <name evidence="2" type="ORF">RHGRI_016518</name>
</gene>
<dbReference type="Proteomes" id="UP000823749">
    <property type="component" value="Chromosome 6"/>
</dbReference>